<dbReference type="InterPro" id="IPR019414">
    <property type="entry name" value="Rtp1_C2"/>
</dbReference>
<evidence type="ECO:0000259" key="4">
    <source>
        <dbReference type="Pfam" id="PF10363"/>
    </source>
</evidence>
<reference evidence="5" key="4">
    <citation type="submission" date="2025-08" db="UniProtKB">
        <authorList>
            <consortium name="RefSeq"/>
        </authorList>
    </citation>
    <scope>IDENTIFICATION</scope>
    <source>
        <strain evidence="5">CBS432</strain>
    </source>
</reference>
<accession>A0A8B8UXK3</accession>
<feature type="compositionally biased region" description="Acidic residues" evidence="2">
    <location>
        <begin position="631"/>
        <end position="643"/>
    </location>
</feature>
<sequence length="980" mass="112085">MVENMSEDKRQKINIHDILNRKPQLTKKTPLDVFFEDLDDNIITPINRCVLDSVTLSSIYQALKCSSNNEFVVVLLQNFENLHIQVLEQQRMLVESKSELLPISLHDMKYVDELINLLIIHGIDANLPLTMKIPLDSKRLNAFKKGERSAQYETPRWHTINSDTLSQVITVFYNVLTNERSSDYLRNIILKGNAYANILLGLIVLHVQLPSKYTSEMIGNLEDTQETYSLFGVYTLLAETIQDEKVRESILSKLTTLALRRPENGLVSLIDFVLGVRDAEDIDIEKFSRIYQILMSKPKTMTNLQYLTGLFKQIYDGLTFVNRPILVTCLNGLILKFFIRNKRIVNDFLFRKVRSIIFNSPLIDHSAKELNDVINVLISLSKNSSTDLLNELVTGCAKEDGTSAGQFFLNIWIYALFLKKNQKLDPLEINKLSISKDKSTESINFPKESSSNYYQVVLSLLKSLIVITENFQNLNLLSLNLVNFEHEKWKYLIDLDTQLPYISVKNTDTSDLFPEKGSKNAQMTDFFQDMDLSIELFMEFLVLLNDEEQSKILFLEILKRWVHHTKESGKRSSADLSAMSSVSDNALILMDLKLLERMNDQFKTSIVNKPKDVLIVIDQLIDVVQAKDETQEVEADSDDEEEVGTEKLDSNEAPSHKIILRLLSSVLSESSSSILLQNSSTLKSISRKLKSFNIKAAESGALLTSIENILINGHAIEKNGNKEIDIDKEMLDKAINNLHDPLVPIKSYGLTELRYLAEKKSQVISLEKVLQIHLYYLKDADPFIYLNVIKGLTTLCGLEPETILPPLVEFYANKKKKNRLDDVLKIGEVFINYIQCQNELFQGKLAYLIIDTCLNIVRPNDSAPLDNRWRMSSMSILGMCLQVNARGVSNRIRDMLDCVFGILQLEQPRKNLKGKDDSFLMRRSAVHLIHDLLYGTGLDLLPVEYNYDKLKTLLSYVHDQDEDYLVCEQINKLLTVLESF</sequence>
<feature type="domain" description="RNA polymerase II assembly factor Rtp1 C-terminal" evidence="4">
    <location>
        <begin position="732"/>
        <end position="839"/>
    </location>
</feature>
<dbReference type="InterPro" id="IPR016024">
    <property type="entry name" value="ARM-type_fold"/>
</dbReference>
<dbReference type="AlphaFoldDB" id="A0A8B8UXK3"/>
<reference evidence="5" key="2">
    <citation type="submission" date="2020-01" db="EMBL/GenBank/DDBJ databases">
        <title>Population-level Yeast Reference Genomes.</title>
        <authorList>
            <person name="Yue J.-X."/>
        </authorList>
    </citation>
    <scope>NUCLEOTIDE SEQUENCE</scope>
    <source>
        <strain evidence="5">CBS432</strain>
    </source>
</reference>
<dbReference type="PANTHER" id="PTHR20959:SF1">
    <property type="entry name" value="TRANSPORT AND GOLGI ORGANIZATION PROTEIN 6 HOMOLOG"/>
    <property type="match status" value="1"/>
</dbReference>
<feature type="domain" description="RNA polymerase II assembly factor Rtp1 C-terminal" evidence="3">
    <location>
        <begin position="946"/>
        <end position="978"/>
    </location>
</feature>
<comment type="similarity">
    <text evidence="1">Belongs to the Tango6 family.</text>
</comment>
<dbReference type="SUPFAM" id="SSF48371">
    <property type="entry name" value="ARM repeat"/>
    <property type="match status" value="1"/>
</dbReference>
<evidence type="ECO:0000313" key="5">
    <source>
        <dbReference type="RefSeq" id="XP_033768487.1"/>
    </source>
</evidence>
<evidence type="ECO:0000259" key="3">
    <source>
        <dbReference type="Pfam" id="PF10304"/>
    </source>
</evidence>
<evidence type="ECO:0000256" key="2">
    <source>
        <dbReference type="SAM" id="MobiDB-lite"/>
    </source>
</evidence>
<dbReference type="OrthoDB" id="39591at2759"/>
<dbReference type="Pfam" id="PF10363">
    <property type="entry name" value="RTP1_C1"/>
    <property type="match status" value="1"/>
</dbReference>
<gene>
    <name evidence="5" type="primary">RTP1</name>
    <name evidence="5" type="ORF">SPAR_M03000</name>
</gene>
<evidence type="ECO:0000256" key="1">
    <source>
        <dbReference type="ARBA" id="ARBA00005724"/>
    </source>
</evidence>
<reference evidence="5" key="3">
    <citation type="submission" date="2025-07" db="EMBL/GenBank/DDBJ databases">
        <authorList>
            <consortium name="NCBI Genome Project"/>
        </authorList>
    </citation>
    <scope>NUCLEOTIDE SEQUENCE</scope>
    <source>
        <strain evidence="5">CBS432</strain>
    </source>
</reference>
<dbReference type="GeneID" id="54632877"/>
<dbReference type="Pfam" id="PF10304">
    <property type="entry name" value="RTP1_C2"/>
    <property type="match status" value="1"/>
</dbReference>
<dbReference type="VEuPathDB" id="FungiDB:SPAR_M03000"/>
<dbReference type="InterPro" id="IPR019451">
    <property type="entry name" value="Rtp1_C1"/>
</dbReference>
<dbReference type="PANTHER" id="PTHR20959">
    <property type="entry name" value="TRANSPORT AND GOLGI ORGANIZATION PROTEIN 6 FAMILY MEMBER"/>
    <property type="match status" value="1"/>
</dbReference>
<dbReference type="KEGG" id="spao:SPAR_M03000"/>
<feature type="region of interest" description="Disordered" evidence="2">
    <location>
        <begin position="629"/>
        <end position="650"/>
    </location>
</feature>
<dbReference type="GO" id="GO:0009306">
    <property type="term" value="P:protein secretion"/>
    <property type="evidence" value="ECO:0007669"/>
    <property type="project" value="TreeGrafter"/>
</dbReference>
<protein>
    <submittedName>
        <fullName evidence="5">Rtp1p</fullName>
    </submittedName>
</protein>
<organism evidence="5">
    <name type="scientific">Saccharomyces paradoxus</name>
    <name type="common">Yeast</name>
    <name type="synonym">Saccharomyces douglasii</name>
    <dbReference type="NCBI Taxonomy" id="27291"/>
    <lineage>
        <taxon>Eukaryota</taxon>
        <taxon>Fungi</taxon>
        <taxon>Dikarya</taxon>
        <taxon>Ascomycota</taxon>
        <taxon>Saccharomycotina</taxon>
        <taxon>Saccharomycetes</taxon>
        <taxon>Saccharomycetales</taxon>
        <taxon>Saccharomycetaceae</taxon>
        <taxon>Saccharomyces</taxon>
    </lineage>
</organism>
<name>A0A8B8UXK3_SACPA</name>
<dbReference type="RefSeq" id="XP_033768487.1">
    <property type="nucleotide sequence ID" value="XM_033912596.1"/>
</dbReference>
<dbReference type="InterPro" id="IPR039600">
    <property type="entry name" value="TANGO6/Rtp1"/>
</dbReference>
<proteinExistence type="inferred from homology"/>
<reference evidence="5" key="1">
    <citation type="journal article" date="2017" name="Nat. Genet.">
        <title>Contrasting evolutionary genome dynamics between domesticated and wild yeasts.</title>
        <authorList>
            <person name="Yue J.X."/>
            <person name="Li J."/>
            <person name="Aigrain L."/>
            <person name="Hallin J."/>
            <person name="Persson K."/>
            <person name="Oliver K."/>
            <person name="Bergstrom A."/>
            <person name="Coupland P."/>
            <person name="Warringer J."/>
            <person name="Lagomarsino M.C."/>
            <person name="Fischer G."/>
            <person name="Durbin R."/>
            <person name="Liti G."/>
        </authorList>
    </citation>
    <scope>NUCLEOTIDE SEQUENCE</scope>
    <source>
        <strain evidence="5">CBS432</strain>
    </source>
</reference>